<accession>A0AAD6TCV8</accession>
<proteinExistence type="predicted"/>
<dbReference type="EMBL" id="JARJCM010000014">
    <property type="protein sequence ID" value="KAJ7042018.1"/>
    <property type="molecule type" value="Genomic_DNA"/>
</dbReference>
<keyword evidence="1" id="KW-1133">Transmembrane helix</keyword>
<organism evidence="2 3">
    <name type="scientific">Mycena alexandri</name>
    <dbReference type="NCBI Taxonomy" id="1745969"/>
    <lineage>
        <taxon>Eukaryota</taxon>
        <taxon>Fungi</taxon>
        <taxon>Dikarya</taxon>
        <taxon>Basidiomycota</taxon>
        <taxon>Agaricomycotina</taxon>
        <taxon>Agaricomycetes</taxon>
        <taxon>Agaricomycetidae</taxon>
        <taxon>Agaricales</taxon>
        <taxon>Marasmiineae</taxon>
        <taxon>Mycenaceae</taxon>
        <taxon>Mycena</taxon>
    </lineage>
</organism>
<protein>
    <submittedName>
        <fullName evidence="2">Uncharacterized protein</fullName>
    </submittedName>
</protein>
<feature type="transmembrane region" description="Helical" evidence="1">
    <location>
        <begin position="83"/>
        <end position="107"/>
    </location>
</feature>
<name>A0AAD6TCV8_9AGAR</name>
<feature type="transmembrane region" description="Helical" evidence="1">
    <location>
        <begin position="213"/>
        <end position="231"/>
    </location>
</feature>
<evidence type="ECO:0000256" key="1">
    <source>
        <dbReference type="SAM" id="Phobius"/>
    </source>
</evidence>
<dbReference type="Proteomes" id="UP001218188">
    <property type="component" value="Unassembled WGS sequence"/>
</dbReference>
<evidence type="ECO:0000313" key="2">
    <source>
        <dbReference type="EMBL" id="KAJ7042018.1"/>
    </source>
</evidence>
<keyword evidence="1" id="KW-0812">Transmembrane</keyword>
<reference evidence="2" key="1">
    <citation type="submission" date="2023-03" db="EMBL/GenBank/DDBJ databases">
        <title>Massive genome expansion in bonnet fungi (Mycena s.s.) driven by repeated elements and novel gene families across ecological guilds.</title>
        <authorList>
            <consortium name="Lawrence Berkeley National Laboratory"/>
            <person name="Harder C.B."/>
            <person name="Miyauchi S."/>
            <person name="Viragh M."/>
            <person name="Kuo A."/>
            <person name="Thoen E."/>
            <person name="Andreopoulos B."/>
            <person name="Lu D."/>
            <person name="Skrede I."/>
            <person name="Drula E."/>
            <person name="Henrissat B."/>
            <person name="Morin E."/>
            <person name="Kohler A."/>
            <person name="Barry K."/>
            <person name="LaButti K."/>
            <person name="Morin E."/>
            <person name="Salamov A."/>
            <person name="Lipzen A."/>
            <person name="Mereny Z."/>
            <person name="Hegedus B."/>
            <person name="Baldrian P."/>
            <person name="Stursova M."/>
            <person name="Weitz H."/>
            <person name="Taylor A."/>
            <person name="Grigoriev I.V."/>
            <person name="Nagy L.G."/>
            <person name="Martin F."/>
            <person name="Kauserud H."/>
        </authorList>
    </citation>
    <scope>NUCLEOTIDE SEQUENCE</scope>
    <source>
        <strain evidence="2">CBHHK200</strain>
    </source>
</reference>
<feature type="transmembrane region" description="Helical" evidence="1">
    <location>
        <begin position="53"/>
        <end position="71"/>
    </location>
</feature>
<dbReference type="AlphaFoldDB" id="A0AAD6TCV8"/>
<gene>
    <name evidence="2" type="ORF">C8F04DRAFT_114404</name>
</gene>
<feature type="transmembrane region" description="Helical" evidence="1">
    <location>
        <begin position="169"/>
        <end position="193"/>
    </location>
</feature>
<feature type="transmembrane region" description="Helical" evidence="1">
    <location>
        <begin position="243"/>
        <end position="261"/>
    </location>
</feature>
<feature type="transmembrane region" description="Helical" evidence="1">
    <location>
        <begin position="21"/>
        <end position="44"/>
    </location>
</feature>
<comment type="caution">
    <text evidence="2">The sequence shown here is derived from an EMBL/GenBank/DDBJ whole genome shotgun (WGS) entry which is preliminary data.</text>
</comment>
<sequence length="290" mass="31285">MSGIVSGGGAELGSRVEPVPIVIFDTVAVIATISLALTLAPAVLSSNVNRSKAWFSTITTMMIFPLLYLLNAGSQFHTEDAPPIGLCILQAGFIYAGPPACTLTLGLRAMLSNAKRNPFFSSTLLVMPSIIFASVFFEAIALVNGDRGVHFDSTHMFCESDNKGPQVKISAVLTLITLVLTLGMEVWTIVMLYRNWAAVRSFRRTSTDVQFSVMVRFGVFSLVVGFAAVLGGVTLPNNLQGGAMWNIFLVTVPLFAALAFGTRRDIMSFYAFWNKTAFRAGDAKFQSSAV</sequence>
<keyword evidence="3" id="KW-1185">Reference proteome</keyword>
<feature type="transmembrane region" description="Helical" evidence="1">
    <location>
        <begin position="119"/>
        <end position="143"/>
    </location>
</feature>
<keyword evidence="1" id="KW-0472">Membrane</keyword>
<evidence type="ECO:0000313" key="3">
    <source>
        <dbReference type="Proteomes" id="UP001218188"/>
    </source>
</evidence>